<sequence length="118" mass="13133">MAYAAYREHPVAVVRSPIAPRTTQFHVLDVTVCCADALRVRRSIAACAEAGVVRCEPLLHACSSQESDAPCVRLMIRFPTARYAEVLHRLIECVPSGEIGRLMSWRDHLARCGLRHGH</sequence>
<dbReference type="KEGG" id="vbo:CKY39_30870"/>
<name>A0A1E7TTP9_9BURK</name>
<organism evidence="1">
    <name type="scientific">Variovorax boronicumulans</name>
    <dbReference type="NCBI Taxonomy" id="436515"/>
    <lineage>
        <taxon>Bacteria</taxon>
        <taxon>Pseudomonadati</taxon>
        <taxon>Pseudomonadota</taxon>
        <taxon>Betaproteobacteria</taxon>
        <taxon>Burkholderiales</taxon>
        <taxon>Comamonadaceae</taxon>
        <taxon>Variovorax</taxon>
    </lineage>
</organism>
<dbReference type="EMBL" id="CP023284">
    <property type="protein sequence ID" value="ATA57134.1"/>
    <property type="molecule type" value="Genomic_DNA"/>
</dbReference>
<dbReference type="AlphaFoldDB" id="A0A1E7TTP9"/>
<dbReference type="RefSeq" id="WP_062473825.1">
    <property type="nucleotide sequence ID" value="NZ_BKDH01000006.1"/>
</dbReference>
<dbReference type="GeneID" id="82272166"/>
<protein>
    <submittedName>
        <fullName evidence="1">Uncharacterized protein</fullName>
    </submittedName>
</protein>
<gene>
    <name evidence="1" type="ORF">CKY39_30870</name>
</gene>
<proteinExistence type="predicted"/>
<dbReference type="STRING" id="436515.GCA_001752345_06166"/>
<accession>A0A1E7TTP9</accession>
<dbReference type="Proteomes" id="UP000217154">
    <property type="component" value="Chromosome"/>
</dbReference>
<dbReference type="OrthoDB" id="8851450at2"/>
<evidence type="ECO:0000313" key="1">
    <source>
        <dbReference type="EMBL" id="ATA57134.1"/>
    </source>
</evidence>
<reference evidence="1" key="1">
    <citation type="submission" date="2017-09" db="EMBL/GenBank/DDBJ databases">
        <title>The diverse metabolic capabilities of V. boronicumulans make it an excellent choice for continued studies on novel biodegradation.</title>
        <authorList>
            <person name="Sun S."/>
        </authorList>
    </citation>
    <scope>NUCLEOTIDE SEQUENCE [LARGE SCALE GENOMIC DNA]</scope>
    <source>
        <strain evidence="1">J1</strain>
    </source>
</reference>